<dbReference type="EMBL" id="CP003488">
    <property type="protein sequence ID" value="AFH95332.1"/>
    <property type="molecule type" value="Genomic_DNA"/>
</dbReference>
<dbReference type="InterPro" id="IPR000182">
    <property type="entry name" value="GNAT_dom"/>
</dbReference>
<protein>
    <submittedName>
        <fullName evidence="2">Acetyltransferase</fullName>
    </submittedName>
</protein>
<dbReference type="OrthoDB" id="6456007at2"/>
<proteinExistence type="predicted"/>
<sequence length="178" mass="20087">MGIEYRSLHTSQLTLSEKEALYDLLIEGFEGDFSHDDFAHTLGGMHVMAFDQQKLVGHVAIIQRHMALDNTPISVGYVEAMVVEQSYRRQGIGRQLMLQTNKIIASCYQLGLLSASDDGQKLYHSVGWQIWKGKLFELKQGSYIRSIEEEGGVMGWKADGEVDFTASLYCDFRGGDQW</sequence>
<organism evidence="2 3">
    <name type="scientific">Providencia stuartii (strain MRSN 2154)</name>
    <dbReference type="NCBI Taxonomy" id="1157951"/>
    <lineage>
        <taxon>Bacteria</taxon>
        <taxon>Pseudomonadati</taxon>
        <taxon>Pseudomonadota</taxon>
        <taxon>Gammaproteobacteria</taxon>
        <taxon>Enterobacterales</taxon>
        <taxon>Morganellaceae</taxon>
        <taxon>Providencia</taxon>
    </lineage>
</organism>
<dbReference type="SUPFAM" id="SSF55729">
    <property type="entry name" value="Acyl-CoA N-acyltransferases (Nat)"/>
    <property type="match status" value="1"/>
</dbReference>
<dbReference type="HOGENOM" id="CLU_106718_0_0_6"/>
<name>A0A140NTQ9_PROSM</name>
<dbReference type="PATRIC" id="fig|1157951.4.peg.3533"/>
<evidence type="ECO:0000313" key="3">
    <source>
        <dbReference type="Proteomes" id="UP000005012"/>
    </source>
</evidence>
<dbReference type="RefSeq" id="WP_004918308.1">
    <property type="nucleotide sequence ID" value="NC_017731.1"/>
</dbReference>
<dbReference type="GeneID" id="93519952"/>
<dbReference type="CDD" id="cd04301">
    <property type="entry name" value="NAT_SF"/>
    <property type="match status" value="1"/>
</dbReference>
<dbReference type="Pfam" id="PF13527">
    <property type="entry name" value="Acetyltransf_9"/>
    <property type="match status" value="1"/>
</dbReference>
<evidence type="ECO:0000259" key="1">
    <source>
        <dbReference type="PROSITE" id="PS51186"/>
    </source>
</evidence>
<accession>A0A140NTQ9</accession>
<dbReference type="KEGG" id="psi:S70_17610"/>
<dbReference type="Gene3D" id="3.40.630.30">
    <property type="match status" value="1"/>
</dbReference>
<reference evidence="2 3" key="1">
    <citation type="journal article" date="2012" name="J. Bacteriol.">
        <title>Complete Genome Sequence of Providencia stuartii Clinical Isolate MRSN 2154.</title>
        <authorList>
            <person name="Clifford R.J."/>
            <person name="Hang J."/>
            <person name="Riley M.C."/>
            <person name="Onmus-Leone F."/>
            <person name="Kuschner R.A."/>
            <person name="Lesho E.P."/>
            <person name="Waterman P.E."/>
        </authorList>
    </citation>
    <scope>NUCLEOTIDE SEQUENCE [LARGE SCALE GENOMIC DNA]</scope>
    <source>
        <strain evidence="2 3">MRSN 2154</strain>
    </source>
</reference>
<dbReference type="GO" id="GO:0016747">
    <property type="term" value="F:acyltransferase activity, transferring groups other than amino-acyl groups"/>
    <property type="evidence" value="ECO:0007669"/>
    <property type="project" value="InterPro"/>
</dbReference>
<dbReference type="InterPro" id="IPR016181">
    <property type="entry name" value="Acyl_CoA_acyltransferase"/>
</dbReference>
<dbReference type="SMR" id="A0A140NTQ9"/>
<dbReference type="AlphaFoldDB" id="A0A140NTQ9"/>
<dbReference type="Proteomes" id="UP000005012">
    <property type="component" value="Chromosome"/>
</dbReference>
<dbReference type="PROSITE" id="PS51186">
    <property type="entry name" value="GNAT"/>
    <property type="match status" value="1"/>
</dbReference>
<reference evidence="3" key="2">
    <citation type="submission" date="2012-04" db="EMBL/GenBank/DDBJ databases">
        <title>Complete genome sequence of Providencia stuartii clinical isolate MRSN 2154.</title>
        <authorList>
            <person name="Clifford R.J."/>
            <person name="Hang J."/>
            <person name="Riley M.C."/>
            <person name="Onmus-Leone F."/>
            <person name="Kuschner R.A."/>
            <person name="Lesho E.P."/>
            <person name="Waterman P.E."/>
        </authorList>
    </citation>
    <scope>NUCLEOTIDE SEQUENCE [LARGE SCALE GENOMIC DNA]</scope>
    <source>
        <strain evidence="3">MRSN 2154</strain>
    </source>
</reference>
<gene>
    <name evidence="2" type="ordered locus">S70_17610</name>
</gene>
<dbReference type="NCBIfam" id="NF000108">
    <property type="entry name" value="AAC_2p_Ia"/>
    <property type="match status" value="1"/>
</dbReference>
<evidence type="ECO:0000313" key="2">
    <source>
        <dbReference type="EMBL" id="AFH95332.1"/>
    </source>
</evidence>
<feature type="domain" description="N-acetyltransferase" evidence="1">
    <location>
        <begin position="8"/>
        <end position="171"/>
    </location>
</feature>